<dbReference type="InterPro" id="IPR002347">
    <property type="entry name" value="SDR_fam"/>
</dbReference>
<dbReference type="GO" id="GO:0019433">
    <property type="term" value="P:triglyceride catabolic process"/>
    <property type="evidence" value="ECO:0007669"/>
    <property type="project" value="TreeGrafter"/>
</dbReference>
<dbReference type="SUPFAM" id="SSF51735">
    <property type="entry name" value="NAD(P)-binding Rossmann-fold domains"/>
    <property type="match status" value="1"/>
</dbReference>
<gene>
    <name evidence="5" type="ORF">GcC1_177017</name>
</gene>
<organism evidence="5 6">
    <name type="scientific">Golovinomyces cichoracearum</name>
    <dbReference type="NCBI Taxonomy" id="62708"/>
    <lineage>
        <taxon>Eukaryota</taxon>
        <taxon>Fungi</taxon>
        <taxon>Dikarya</taxon>
        <taxon>Ascomycota</taxon>
        <taxon>Pezizomycotina</taxon>
        <taxon>Leotiomycetes</taxon>
        <taxon>Erysiphales</taxon>
        <taxon>Erysiphaceae</taxon>
        <taxon>Golovinomyces</taxon>
    </lineage>
</organism>
<dbReference type="PANTHER" id="PTHR44169:SF6">
    <property type="entry name" value="NADPH-DEPENDENT 1-ACYLDIHYDROXYACETONE PHOSPHATE REDUCTASE"/>
    <property type="match status" value="1"/>
</dbReference>
<name>A0A420HNY6_9PEZI</name>
<dbReference type="FunFam" id="3.40.50.720:FF:000261">
    <property type="entry name" value="NADPH-dependent 1-acyldihydroxyacetone phosphate reductase"/>
    <property type="match status" value="1"/>
</dbReference>
<dbReference type="CDD" id="cd05374">
    <property type="entry name" value="17beta-HSD-like_SDR_c"/>
    <property type="match status" value="1"/>
</dbReference>
<dbReference type="InterPro" id="IPR020904">
    <property type="entry name" value="Sc_DH/Rdtase_CS"/>
</dbReference>
<keyword evidence="2" id="KW-0521">NADP</keyword>
<dbReference type="InterPro" id="IPR036291">
    <property type="entry name" value="NAD(P)-bd_dom_sf"/>
</dbReference>
<dbReference type="PROSITE" id="PS00061">
    <property type="entry name" value="ADH_SHORT"/>
    <property type="match status" value="1"/>
</dbReference>
<evidence type="ECO:0000256" key="3">
    <source>
        <dbReference type="ARBA" id="ARBA00023002"/>
    </source>
</evidence>
<evidence type="ECO:0000256" key="1">
    <source>
        <dbReference type="ARBA" id="ARBA00006484"/>
    </source>
</evidence>
<reference evidence="5 6" key="1">
    <citation type="journal article" date="2018" name="BMC Genomics">
        <title>Comparative genome analyses reveal sequence features reflecting distinct modes of host-adaptation between dicot and monocot powdery mildew.</title>
        <authorList>
            <person name="Wu Y."/>
            <person name="Ma X."/>
            <person name="Pan Z."/>
            <person name="Kale S.D."/>
            <person name="Song Y."/>
            <person name="King H."/>
            <person name="Zhang Q."/>
            <person name="Presley C."/>
            <person name="Deng X."/>
            <person name="Wei C.I."/>
            <person name="Xiao S."/>
        </authorList>
    </citation>
    <scope>NUCLEOTIDE SEQUENCE [LARGE SCALE GENOMIC DNA]</scope>
    <source>
        <strain evidence="5">UCSC1</strain>
    </source>
</reference>
<dbReference type="AlphaFoldDB" id="A0A420HNY6"/>
<dbReference type="GO" id="GO:0000140">
    <property type="term" value="F:acylglycerone-phosphate reductase (NADP+) activity"/>
    <property type="evidence" value="ECO:0007669"/>
    <property type="project" value="TreeGrafter"/>
</dbReference>
<evidence type="ECO:0000313" key="5">
    <source>
        <dbReference type="EMBL" id="RKF59143.1"/>
    </source>
</evidence>
<dbReference type="Gene3D" id="3.40.50.720">
    <property type="entry name" value="NAD(P)-binding Rossmann-like Domain"/>
    <property type="match status" value="1"/>
</dbReference>
<proteinExistence type="inferred from homology"/>
<dbReference type="PRINTS" id="PR00081">
    <property type="entry name" value="GDHRDH"/>
</dbReference>
<dbReference type="Proteomes" id="UP000285405">
    <property type="component" value="Unassembled WGS sequence"/>
</dbReference>
<protein>
    <submittedName>
        <fullName evidence="5">NADPH-dependent 1-acyldihydroxyacetone phosphate reductase</fullName>
    </submittedName>
</protein>
<dbReference type="PANTHER" id="PTHR44169">
    <property type="entry name" value="NADPH-DEPENDENT 1-ACYLDIHYDROXYACETONE PHOSPHATE REDUCTASE"/>
    <property type="match status" value="1"/>
</dbReference>
<evidence type="ECO:0000256" key="4">
    <source>
        <dbReference type="RuleBase" id="RU000363"/>
    </source>
</evidence>
<evidence type="ECO:0000256" key="2">
    <source>
        <dbReference type="ARBA" id="ARBA00022857"/>
    </source>
</evidence>
<dbReference type="GO" id="GO:0006654">
    <property type="term" value="P:phosphatidic acid biosynthetic process"/>
    <property type="evidence" value="ECO:0007669"/>
    <property type="project" value="TreeGrafter"/>
</dbReference>
<comment type="similarity">
    <text evidence="1 4">Belongs to the short-chain dehydrogenases/reductases (SDR) family.</text>
</comment>
<dbReference type="PRINTS" id="PR00080">
    <property type="entry name" value="SDRFAMILY"/>
</dbReference>
<accession>A0A420HNY6</accession>
<dbReference type="GO" id="GO:0005811">
    <property type="term" value="C:lipid droplet"/>
    <property type="evidence" value="ECO:0007669"/>
    <property type="project" value="TreeGrafter"/>
</dbReference>
<sequence length="288" mass="31717">MSCNNPKKTVLITGCSPGGIGHALALEFYSQGLHVIATARAKEVLADLEELGLSTLELDVNSPTSIQAALSSVREINDGRLDILVNNAGRLYVVPGAEVDLYEARQTFETNFFAVISMTQAFLPLLLESKGLILNIGSVSAIIPLAFGSIYNASKAALHAYSQTLRLELEPFKVKVMVVITGGVKSRIGNNTSILSSNSLYLDIQDSFHRRITYSQENPMPTKVYASDVVKEALKGPKAPNWLWRGNKTFMTWFISRILGSWVFDILVPRTFGLNKLSRIIQEKRKAL</sequence>
<evidence type="ECO:0000313" key="6">
    <source>
        <dbReference type="Proteomes" id="UP000285405"/>
    </source>
</evidence>
<keyword evidence="3" id="KW-0560">Oxidoreductase</keyword>
<dbReference type="OrthoDB" id="2102561at2759"/>
<comment type="caution">
    <text evidence="5">The sequence shown here is derived from an EMBL/GenBank/DDBJ whole genome shotgun (WGS) entry which is preliminary data.</text>
</comment>
<dbReference type="Pfam" id="PF00106">
    <property type="entry name" value="adh_short"/>
    <property type="match status" value="1"/>
</dbReference>
<dbReference type="GO" id="GO:0005783">
    <property type="term" value="C:endoplasmic reticulum"/>
    <property type="evidence" value="ECO:0007669"/>
    <property type="project" value="TreeGrafter"/>
</dbReference>
<dbReference type="EMBL" id="MCBR01017778">
    <property type="protein sequence ID" value="RKF59143.1"/>
    <property type="molecule type" value="Genomic_DNA"/>
</dbReference>
<dbReference type="GO" id="GO:0004806">
    <property type="term" value="F:triacylglycerol lipase activity"/>
    <property type="evidence" value="ECO:0007669"/>
    <property type="project" value="TreeGrafter"/>
</dbReference>